<keyword evidence="3" id="KW-0808">Transferase</keyword>
<evidence type="ECO:0000256" key="1">
    <source>
        <dbReference type="ARBA" id="ARBA00001946"/>
    </source>
</evidence>
<protein>
    <recommendedName>
        <fullName evidence="10">Selenoprotein O</fullName>
    </recommendedName>
</protein>
<gene>
    <name evidence="9" type="ORF">S03H2_25256</name>
</gene>
<keyword evidence="5" id="KW-0479">Metal-binding</keyword>
<evidence type="ECO:0000313" key="9">
    <source>
        <dbReference type="EMBL" id="GAH31804.1"/>
    </source>
</evidence>
<evidence type="ECO:0000256" key="3">
    <source>
        <dbReference type="ARBA" id="ARBA00022679"/>
    </source>
</evidence>
<dbReference type="EMBL" id="BARU01014246">
    <property type="protein sequence ID" value="GAH31804.1"/>
    <property type="molecule type" value="Genomic_DNA"/>
</dbReference>
<dbReference type="PANTHER" id="PTHR12153">
    <property type="entry name" value="SELENOPROTEIN O"/>
    <property type="match status" value="1"/>
</dbReference>
<evidence type="ECO:0000256" key="7">
    <source>
        <dbReference type="ARBA" id="ARBA00022840"/>
    </source>
</evidence>
<organism evidence="9">
    <name type="scientific">marine sediment metagenome</name>
    <dbReference type="NCBI Taxonomy" id="412755"/>
    <lineage>
        <taxon>unclassified sequences</taxon>
        <taxon>metagenomes</taxon>
        <taxon>ecological metagenomes</taxon>
    </lineage>
</organism>
<evidence type="ECO:0000256" key="6">
    <source>
        <dbReference type="ARBA" id="ARBA00022741"/>
    </source>
</evidence>
<keyword evidence="8" id="KW-0460">Magnesium</keyword>
<comment type="caution">
    <text evidence="9">The sequence shown here is derived from an EMBL/GenBank/DDBJ whole genome shotgun (WGS) entry which is preliminary data.</text>
</comment>
<sequence>MSTGSAYRPDTRILELGDAFYDEVEAADFPERTLRYRNGRAAKDVGLDTLEAEEWEAHFARFIALPDNLKKPLALRYHGHQFGVYNPALGDGRGFLFAQVRDAEGRLLDLGTKGSGT</sequence>
<evidence type="ECO:0000256" key="2">
    <source>
        <dbReference type="ARBA" id="ARBA00009747"/>
    </source>
</evidence>
<reference evidence="9" key="1">
    <citation type="journal article" date="2014" name="Front. Microbiol.">
        <title>High frequency of phylogenetically diverse reductive dehalogenase-homologous genes in deep subseafloor sedimentary metagenomes.</title>
        <authorList>
            <person name="Kawai M."/>
            <person name="Futagami T."/>
            <person name="Toyoda A."/>
            <person name="Takaki Y."/>
            <person name="Nishi S."/>
            <person name="Hori S."/>
            <person name="Arai W."/>
            <person name="Tsubouchi T."/>
            <person name="Morono Y."/>
            <person name="Uchiyama I."/>
            <person name="Ito T."/>
            <person name="Fujiyama A."/>
            <person name="Inagaki F."/>
            <person name="Takami H."/>
        </authorList>
    </citation>
    <scope>NUCLEOTIDE SEQUENCE</scope>
    <source>
        <strain evidence="9">Expedition CK06-06</strain>
    </source>
</reference>
<evidence type="ECO:0000256" key="4">
    <source>
        <dbReference type="ARBA" id="ARBA00022695"/>
    </source>
</evidence>
<accession>X1FR13</accession>
<dbReference type="GO" id="GO:0016779">
    <property type="term" value="F:nucleotidyltransferase activity"/>
    <property type="evidence" value="ECO:0007669"/>
    <property type="project" value="UniProtKB-KW"/>
</dbReference>
<proteinExistence type="inferred from homology"/>
<feature type="non-terminal residue" evidence="9">
    <location>
        <position position="117"/>
    </location>
</feature>
<dbReference type="PANTHER" id="PTHR12153:SF15">
    <property type="entry name" value="PROTEIN ADENYLYLTRANSFERASE SELO, MITOCHONDRIAL"/>
    <property type="match status" value="1"/>
</dbReference>
<dbReference type="Pfam" id="PF02696">
    <property type="entry name" value="SelO"/>
    <property type="match status" value="1"/>
</dbReference>
<keyword evidence="6" id="KW-0547">Nucleotide-binding</keyword>
<dbReference type="InterPro" id="IPR003846">
    <property type="entry name" value="SelO"/>
</dbReference>
<comment type="cofactor">
    <cofactor evidence="1">
        <name>Mg(2+)</name>
        <dbReference type="ChEBI" id="CHEBI:18420"/>
    </cofactor>
</comment>
<evidence type="ECO:0000256" key="5">
    <source>
        <dbReference type="ARBA" id="ARBA00022723"/>
    </source>
</evidence>
<keyword evidence="4" id="KW-0548">Nucleotidyltransferase</keyword>
<comment type="similarity">
    <text evidence="2">Belongs to the SELO family.</text>
</comment>
<keyword evidence="7" id="KW-0067">ATP-binding</keyword>
<name>X1FR13_9ZZZZ</name>
<evidence type="ECO:0000256" key="8">
    <source>
        <dbReference type="ARBA" id="ARBA00022842"/>
    </source>
</evidence>
<evidence type="ECO:0008006" key="10">
    <source>
        <dbReference type="Google" id="ProtNLM"/>
    </source>
</evidence>
<dbReference type="AlphaFoldDB" id="X1FR13"/>
<dbReference type="GO" id="GO:0005524">
    <property type="term" value="F:ATP binding"/>
    <property type="evidence" value="ECO:0007669"/>
    <property type="project" value="UniProtKB-KW"/>
</dbReference>
<dbReference type="GO" id="GO:0046872">
    <property type="term" value="F:metal ion binding"/>
    <property type="evidence" value="ECO:0007669"/>
    <property type="project" value="UniProtKB-KW"/>
</dbReference>